<sequence length="347" mass="38467">MRWYGTPGSWQRYLSYFFVGPLLVLNLWVVEQFYLYFEYLINILVIAAILAFLLNQVVKRLCQRGLSRPNAIAIVLAITLLVVSILLLLLLPLALQQAEELLTQLPELANTGNQNLRHLDNVLQRYNFPVGVDDLTAEFVEQMKGLAAILPGVAITTLGKFVDTLLVLILAVYMLFYGGQIWRGLITLLPQEWRTVVDRSLQVNIRVFFSAQLFLGLFMFLALIPFMIVLQVNFGFLFALIIGVAQLIPVVGATLGIGLVVLLILFQDAWLALNILVIAVVLQQVKDNLLSPKLVGNLIGLNPLWQFIALLIGARVAGFLGILLAIPLAATVKTTVLHLRAGEQAAS</sequence>
<evidence type="ECO:0000313" key="8">
    <source>
        <dbReference type="Proteomes" id="UP000231057"/>
    </source>
</evidence>
<proteinExistence type="inferred from homology"/>
<feature type="transmembrane region" description="Helical" evidence="6">
    <location>
        <begin position="165"/>
        <end position="186"/>
    </location>
</feature>
<feature type="transmembrane region" description="Helical" evidence="6">
    <location>
        <begin position="36"/>
        <end position="58"/>
    </location>
</feature>
<comment type="similarity">
    <text evidence="2">Belongs to the autoinducer-2 exporter (AI-2E) (TC 2.A.86) family.</text>
</comment>
<dbReference type="Proteomes" id="UP000231057">
    <property type="component" value="Chromosome"/>
</dbReference>
<gene>
    <name evidence="7" type="ORF">BRW62_11655</name>
</gene>
<keyword evidence="5 6" id="KW-0472">Membrane</keyword>
<feature type="transmembrane region" description="Helical" evidence="6">
    <location>
        <begin position="236"/>
        <end position="262"/>
    </location>
</feature>
<dbReference type="PANTHER" id="PTHR21716:SF66">
    <property type="entry name" value="TRANSPORT PROTEIN SLL0063-RELATED"/>
    <property type="match status" value="1"/>
</dbReference>
<comment type="subcellular location">
    <subcellularLocation>
        <location evidence="1">Membrane</location>
        <topology evidence="1">Multi-pass membrane protein</topology>
    </subcellularLocation>
</comment>
<keyword evidence="3 6" id="KW-0812">Transmembrane</keyword>
<dbReference type="EMBL" id="CP018092">
    <property type="protein sequence ID" value="ATS19278.1"/>
    <property type="molecule type" value="Genomic_DNA"/>
</dbReference>
<dbReference type="KEGG" id="slw:BRW62_11655"/>
<evidence type="ECO:0000256" key="5">
    <source>
        <dbReference type="ARBA" id="ARBA00023136"/>
    </source>
</evidence>
<dbReference type="AlphaFoldDB" id="A0A2D2Q452"/>
<dbReference type="PANTHER" id="PTHR21716">
    <property type="entry name" value="TRANSMEMBRANE PROTEIN"/>
    <property type="match status" value="1"/>
</dbReference>
<feature type="transmembrane region" description="Helical" evidence="6">
    <location>
        <begin position="207"/>
        <end position="230"/>
    </location>
</feature>
<keyword evidence="8" id="KW-1185">Reference proteome</keyword>
<evidence type="ECO:0000256" key="6">
    <source>
        <dbReference type="SAM" id="Phobius"/>
    </source>
</evidence>
<feature type="transmembrane region" description="Helical" evidence="6">
    <location>
        <begin position="70"/>
        <end position="95"/>
    </location>
</feature>
<dbReference type="RefSeq" id="WP_099799616.1">
    <property type="nucleotide sequence ID" value="NZ_CP018092.1"/>
</dbReference>
<evidence type="ECO:0000256" key="4">
    <source>
        <dbReference type="ARBA" id="ARBA00022989"/>
    </source>
</evidence>
<feature type="transmembrane region" description="Helical" evidence="6">
    <location>
        <begin position="269"/>
        <end position="285"/>
    </location>
</feature>
<keyword evidence="4 6" id="KW-1133">Transmembrane helix</keyword>
<organism evidence="7 8">
    <name type="scientific">Parathermosynechococcus lividus PCC 6715</name>
    <dbReference type="NCBI Taxonomy" id="1917166"/>
    <lineage>
        <taxon>Bacteria</taxon>
        <taxon>Bacillati</taxon>
        <taxon>Cyanobacteriota</taxon>
        <taxon>Cyanophyceae</taxon>
        <taxon>Acaryochloridales</taxon>
        <taxon>Thermosynechococcaceae</taxon>
        <taxon>Parathermosynechococcus</taxon>
    </lineage>
</organism>
<reference evidence="8" key="2">
    <citation type="journal article" date="2022" name="Front. Microbiol.">
        <title>Comparative Genomic Analysis Revealed Distinct Molecular Components and Organization of CO2-Concentrating Mechanism in Thermophilic Cyanobacteria.</title>
        <authorList>
            <person name="Tang J."/>
            <person name="Zhou H."/>
            <person name="Yao D."/>
            <person name="Riaz S."/>
            <person name="You D."/>
            <person name="Klepacz-Smolka A."/>
            <person name="Daroch M."/>
        </authorList>
    </citation>
    <scope>NUCLEOTIDE SEQUENCE [LARGE SCALE GENOMIC DNA]</scope>
    <source>
        <strain evidence="8">PCC 6715</strain>
    </source>
</reference>
<dbReference type="Pfam" id="PF01594">
    <property type="entry name" value="AI-2E_transport"/>
    <property type="match status" value="1"/>
</dbReference>
<dbReference type="InterPro" id="IPR002549">
    <property type="entry name" value="AI-2E-like"/>
</dbReference>
<evidence type="ECO:0000256" key="2">
    <source>
        <dbReference type="ARBA" id="ARBA00009773"/>
    </source>
</evidence>
<protein>
    <submittedName>
        <fullName evidence="7">AI-2E family transporter</fullName>
    </submittedName>
</protein>
<dbReference type="GO" id="GO:0055085">
    <property type="term" value="P:transmembrane transport"/>
    <property type="evidence" value="ECO:0007669"/>
    <property type="project" value="TreeGrafter"/>
</dbReference>
<feature type="transmembrane region" description="Helical" evidence="6">
    <location>
        <begin position="12"/>
        <end position="30"/>
    </location>
</feature>
<feature type="transmembrane region" description="Helical" evidence="6">
    <location>
        <begin position="305"/>
        <end position="330"/>
    </location>
</feature>
<name>A0A2D2Q452_PARLV</name>
<evidence type="ECO:0000313" key="7">
    <source>
        <dbReference type="EMBL" id="ATS19278.1"/>
    </source>
</evidence>
<reference evidence="7 8" key="1">
    <citation type="submission" date="2016-11" db="EMBL/GenBank/DDBJ databases">
        <title>Complete genome sequence of thermophilic cyanobacteria strain Synechococcus sp. PCC6715.</title>
        <authorList>
            <person name="Tang J."/>
            <person name="Daroch M."/>
            <person name="Liang Y."/>
            <person name="Jiang D."/>
            <person name="Shah M."/>
        </authorList>
    </citation>
    <scope>NUCLEOTIDE SEQUENCE [LARGE SCALE GENOMIC DNA]</scope>
    <source>
        <strain evidence="7 8">PCC 6715</strain>
    </source>
</reference>
<dbReference type="OrthoDB" id="505911at2"/>
<evidence type="ECO:0000256" key="3">
    <source>
        <dbReference type="ARBA" id="ARBA00022692"/>
    </source>
</evidence>
<evidence type="ECO:0000256" key="1">
    <source>
        <dbReference type="ARBA" id="ARBA00004141"/>
    </source>
</evidence>
<accession>A0A2D2Q452</accession>
<dbReference type="GO" id="GO:0016020">
    <property type="term" value="C:membrane"/>
    <property type="evidence" value="ECO:0007669"/>
    <property type="project" value="UniProtKB-SubCell"/>
</dbReference>